<dbReference type="SUPFAM" id="SSF46785">
    <property type="entry name" value="Winged helix' DNA-binding domain"/>
    <property type="match status" value="1"/>
</dbReference>
<dbReference type="Gene3D" id="3.40.190.290">
    <property type="match status" value="1"/>
</dbReference>
<dbReference type="InterPro" id="IPR036390">
    <property type="entry name" value="WH_DNA-bd_sf"/>
</dbReference>
<dbReference type="GO" id="GO:0003700">
    <property type="term" value="F:DNA-binding transcription factor activity"/>
    <property type="evidence" value="ECO:0007669"/>
    <property type="project" value="InterPro"/>
</dbReference>
<accession>A0A328AGG3</accession>
<gene>
    <name evidence="6" type="ORF">DJ017_03575</name>
</gene>
<dbReference type="InterPro" id="IPR036388">
    <property type="entry name" value="WH-like_DNA-bd_sf"/>
</dbReference>
<dbReference type="Pfam" id="PF00126">
    <property type="entry name" value="HTH_1"/>
    <property type="match status" value="1"/>
</dbReference>
<dbReference type="EMBL" id="QFYQ01000001">
    <property type="protein sequence ID" value="RAK53671.1"/>
    <property type="molecule type" value="Genomic_DNA"/>
</dbReference>
<keyword evidence="3" id="KW-0238">DNA-binding</keyword>
<dbReference type="InterPro" id="IPR000847">
    <property type="entry name" value="LysR_HTH_N"/>
</dbReference>
<protein>
    <submittedName>
        <fullName evidence="6">LysR family transcriptional regulator</fullName>
    </submittedName>
</protein>
<organism evidence="6 7">
    <name type="scientific">Phenylobacterium soli</name>
    <dbReference type="NCBI Taxonomy" id="2170551"/>
    <lineage>
        <taxon>Bacteria</taxon>
        <taxon>Pseudomonadati</taxon>
        <taxon>Pseudomonadota</taxon>
        <taxon>Alphaproteobacteria</taxon>
        <taxon>Caulobacterales</taxon>
        <taxon>Caulobacteraceae</taxon>
        <taxon>Phenylobacterium</taxon>
    </lineage>
</organism>
<feature type="domain" description="HTH lysR-type" evidence="5">
    <location>
        <begin position="5"/>
        <end position="62"/>
    </location>
</feature>
<dbReference type="AlphaFoldDB" id="A0A328AGG3"/>
<dbReference type="Gene3D" id="1.10.10.10">
    <property type="entry name" value="Winged helix-like DNA-binding domain superfamily/Winged helix DNA-binding domain"/>
    <property type="match status" value="1"/>
</dbReference>
<comment type="similarity">
    <text evidence="1">Belongs to the LysR transcriptional regulatory family.</text>
</comment>
<keyword evidence="7" id="KW-1185">Reference proteome</keyword>
<evidence type="ECO:0000259" key="5">
    <source>
        <dbReference type="PROSITE" id="PS50931"/>
    </source>
</evidence>
<evidence type="ECO:0000313" key="7">
    <source>
        <dbReference type="Proteomes" id="UP000249254"/>
    </source>
</evidence>
<dbReference type="RefSeq" id="WP_111527423.1">
    <property type="nucleotide sequence ID" value="NZ_JBHRSG010000005.1"/>
</dbReference>
<dbReference type="SUPFAM" id="SSF53850">
    <property type="entry name" value="Periplasmic binding protein-like II"/>
    <property type="match status" value="1"/>
</dbReference>
<dbReference type="InterPro" id="IPR058163">
    <property type="entry name" value="LysR-type_TF_proteobact-type"/>
</dbReference>
<proteinExistence type="inferred from homology"/>
<dbReference type="Proteomes" id="UP000249254">
    <property type="component" value="Unassembled WGS sequence"/>
</dbReference>
<keyword evidence="2" id="KW-0805">Transcription regulation</keyword>
<evidence type="ECO:0000256" key="4">
    <source>
        <dbReference type="ARBA" id="ARBA00023163"/>
    </source>
</evidence>
<evidence type="ECO:0000313" key="6">
    <source>
        <dbReference type="EMBL" id="RAK53671.1"/>
    </source>
</evidence>
<name>A0A328AGG3_9CAUL</name>
<dbReference type="InterPro" id="IPR005119">
    <property type="entry name" value="LysR_subst-bd"/>
</dbReference>
<comment type="caution">
    <text evidence="6">The sequence shown here is derived from an EMBL/GenBank/DDBJ whole genome shotgun (WGS) entry which is preliminary data.</text>
</comment>
<dbReference type="PANTHER" id="PTHR30537:SF3">
    <property type="entry name" value="TRANSCRIPTIONAL REGULATORY PROTEIN"/>
    <property type="match status" value="1"/>
</dbReference>
<dbReference type="PROSITE" id="PS50931">
    <property type="entry name" value="HTH_LYSR"/>
    <property type="match status" value="1"/>
</dbReference>
<sequence length="297" mass="32276">MADLPDWDLFQSLHAVLTAGSLSAAAKLRGLTQPTVGRHIDQLEKELGAPLFLRSPRGLQATELALALRPHLDDMAAAAQTAIRDAAGAADGTAGVVRVTASEIVGVEVLPPILSAFREKNPQIDIEVVLSNRIEDLTRRDADIAVRMSRPTQNTLLAKKAGSVGVGFYARPDYLKRHGSPQTWDDLEDHTIIGYDTRPPTLPEGADFGRPVTRDIFSFRTDNDLAQIAAVRAGFGIGVLQHGIARRAGLTQVLPGALPFRMEVWVCMHENLKTSRRMRLMFDHLAAGLAEVIQDGN</sequence>
<dbReference type="PRINTS" id="PR00039">
    <property type="entry name" value="HTHLYSR"/>
</dbReference>
<dbReference type="OrthoDB" id="9798121at2"/>
<dbReference type="PANTHER" id="PTHR30537">
    <property type="entry name" value="HTH-TYPE TRANSCRIPTIONAL REGULATOR"/>
    <property type="match status" value="1"/>
</dbReference>
<evidence type="ECO:0000256" key="3">
    <source>
        <dbReference type="ARBA" id="ARBA00023125"/>
    </source>
</evidence>
<evidence type="ECO:0000256" key="2">
    <source>
        <dbReference type="ARBA" id="ARBA00023015"/>
    </source>
</evidence>
<keyword evidence="4" id="KW-0804">Transcription</keyword>
<reference evidence="7" key="1">
    <citation type="submission" date="2018-05" db="EMBL/GenBank/DDBJ databases">
        <authorList>
            <person name="Li X."/>
        </authorList>
    </citation>
    <scope>NUCLEOTIDE SEQUENCE [LARGE SCALE GENOMIC DNA]</scope>
    <source>
        <strain evidence="7">LX32</strain>
    </source>
</reference>
<dbReference type="GO" id="GO:0006351">
    <property type="term" value="P:DNA-templated transcription"/>
    <property type="evidence" value="ECO:0007669"/>
    <property type="project" value="TreeGrafter"/>
</dbReference>
<dbReference type="GO" id="GO:0043565">
    <property type="term" value="F:sequence-specific DNA binding"/>
    <property type="evidence" value="ECO:0007669"/>
    <property type="project" value="TreeGrafter"/>
</dbReference>
<evidence type="ECO:0000256" key="1">
    <source>
        <dbReference type="ARBA" id="ARBA00009437"/>
    </source>
</evidence>
<dbReference type="Pfam" id="PF03466">
    <property type="entry name" value="LysR_substrate"/>
    <property type="match status" value="1"/>
</dbReference>